<dbReference type="EMBL" id="JNBR01002827">
    <property type="protein sequence ID" value="OQR81214.1"/>
    <property type="molecule type" value="Genomic_DNA"/>
</dbReference>
<comment type="caution">
    <text evidence="2">The sequence shown here is derived from an EMBL/GenBank/DDBJ whole genome shotgun (WGS) entry which is preliminary data.</text>
</comment>
<reference evidence="2 3" key="1">
    <citation type="journal article" date="2014" name="Genome Biol. Evol.">
        <title>The secreted proteins of Achlya hypogyna and Thraustotheca clavata identify the ancestral oomycete secretome and reveal gene acquisitions by horizontal gene transfer.</title>
        <authorList>
            <person name="Misner I."/>
            <person name="Blouin N."/>
            <person name="Leonard G."/>
            <person name="Richards T.A."/>
            <person name="Lane C.E."/>
        </authorList>
    </citation>
    <scope>NUCLEOTIDE SEQUENCE [LARGE SCALE GENOMIC DNA]</scope>
    <source>
        <strain evidence="2 3">ATCC 48635</strain>
    </source>
</reference>
<protein>
    <recommendedName>
        <fullName evidence="4">Secreted protein</fullName>
    </recommendedName>
</protein>
<dbReference type="AlphaFoldDB" id="A0A1V9Y678"/>
<dbReference type="OrthoDB" id="79424at2759"/>
<feature type="chain" id="PRO_5012167245" description="Secreted protein" evidence="1">
    <location>
        <begin position="22"/>
        <end position="267"/>
    </location>
</feature>
<name>A0A1V9Y678_ACHHY</name>
<proteinExistence type="predicted"/>
<evidence type="ECO:0000313" key="2">
    <source>
        <dbReference type="EMBL" id="OQR81214.1"/>
    </source>
</evidence>
<accession>A0A1V9Y678</accession>
<keyword evidence="3" id="KW-1185">Reference proteome</keyword>
<evidence type="ECO:0000256" key="1">
    <source>
        <dbReference type="SAM" id="SignalP"/>
    </source>
</evidence>
<organism evidence="2 3">
    <name type="scientific">Achlya hypogyna</name>
    <name type="common">Oomycete</name>
    <name type="synonym">Protoachlya hypogyna</name>
    <dbReference type="NCBI Taxonomy" id="1202772"/>
    <lineage>
        <taxon>Eukaryota</taxon>
        <taxon>Sar</taxon>
        <taxon>Stramenopiles</taxon>
        <taxon>Oomycota</taxon>
        <taxon>Saprolegniomycetes</taxon>
        <taxon>Saprolegniales</taxon>
        <taxon>Achlyaceae</taxon>
        <taxon>Achlya</taxon>
    </lineage>
</organism>
<gene>
    <name evidence="2" type="ORF">ACHHYP_16642</name>
</gene>
<evidence type="ECO:0008006" key="4">
    <source>
        <dbReference type="Google" id="ProtNLM"/>
    </source>
</evidence>
<feature type="signal peptide" evidence="1">
    <location>
        <begin position="1"/>
        <end position="21"/>
    </location>
</feature>
<dbReference type="Proteomes" id="UP000243579">
    <property type="component" value="Unassembled WGS sequence"/>
</dbReference>
<evidence type="ECO:0000313" key="3">
    <source>
        <dbReference type="Proteomes" id="UP000243579"/>
    </source>
</evidence>
<sequence length="267" mass="29465">MTASFASFGLLLFFRFRGQLCDHCHARCSVLDALFAPIHRLFRSKCLSYSAPIFMYTSVTAIFVVLAGDHAAFLRVYNDFFAAAPFLGMDVNNATWPSGAYIAEGTATAFTQLQSPILTALFVSWAASLAYSTMRRCVKLRRVFLSTEWCMTNSFLSHVAPPTFLTTLPLEQTSAIRIGNRMFCKPSTMALLGYATVLNEKASIASKKGDDEYSVVSIYSLVMALYAPRWCISPSTVGAIVSNAFQARVDPLDKTKKHVYTRGTCVS</sequence>
<keyword evidence="1" id="KW-0732">Signal</keyword>